<reference evidence="1 2" key="1">
    <citation type="journal article" date="2018" name="Mol. Biol. Evol.">
        <title>Broad Genomic Sampling Reveals a Smut Pathogenic Ancestry of the Fungal Clade Ustilaginomycotina.</title>
        <authorList>
            <person name="Kijpornyongpan T."/>
            <person name="Mondo S.J."/>
            <person name="Barry K."/>
            <person name="Sandor L."/>
            <person name="Lee J."/>
            <person name="Lipzen A."/>
            <person name="Pangilinan J."/>
            <person name="LaButti K."/>
            <person name="Hainaut M."/>
            <person name="Henrissat B."/>
            <person name="Grigoriev I.V."/>
            <person name="Spatafora J.W."/>
            <person name="Aime M.C."/>
        </authorList>
    </citation>
    <scope>NUCLEOTIDE SEQUENCE [LARGE SCALE GENOMIC DNA]</scope>
    <source>
        <strain evidence="1 2">SA 807</strain>
    </source>
</reference>
<gene>
    <name evidence="1" type="ORF">IE53DRAFT_77774</name>
</gene>
<sequence>MSPRNPERPSSVPNLLLLLSSRLLPLLLLPLLLPHPTSAALFPKGSKVVQLNPSNFDSEVLSIEKPTLVAFTAPWCGHCKKLQPEYDKAASQLDGIVKFANVDCDGHRSLCESYQVRGFPTLKMFPATKKRLPKDYQGERVAKALVEYAVDSLPMSVRKVEAEELEAYLSKEPQRPRLILFSTKPKSSALYRSLALDFRRQGISFALMRGDRASVRGSVRNHLGFELKLDDLPLLVIVPSRPDGGKVEQASVVKYPGKIQYHSLKRWIEENVPEASAKPDKKRKVDEATTKQGKAGEDHQKKKRKKEQAKKEKKEDEEEEVKIPPGGQVEWKLRNAQEEREKEKDRLAKVQEVADMLNKAAEKRSKSKAQQQQGSDKDKKGAKEEEEEEERRGDDVKEKVLKAADAVSSAAESISSSASKVYESTMDKIQETADVFEEAIQRILPGGKDRHAGDEKGKEGKRTEGGSQQQQQLKQTLLSWLSGEDIDWESKHGKEFSEAQKAAEKLARENPALAREIGEKGEEWLLDNLRTDLLIMERVKGKVGNGEEVVDEAQLEKVRTMVAEIEARLASKGEGKDERLHWSGEDLKVGGGGKKAHVEL</sequence>
<accession>A0ACD0NYA7</accession>
<proteinExistence type="predicted"/>
<evidence type="ECO:0000313" key="2">
    <source>
        <dbReference type="Proteomes" id="UP000245626"/>
    </source>
</evidence>
<dbReference type="Proteomes" id="UP000245626">
    <property type="component" value="Unassembled WGS sequence"/>
</dbReference>
<organism evidence="1 2">
    <name type="scientific">Violaceomyces palustris</name>
    <dbReference type="NCBI Taxonomy" id="1673888"/>
    <lineage>
        <taxon>Eukaryota</taxon>
        <taxon>Fungi</taxon>
        <taxon>Dikarya</taxon>
        <taxon>Basidiomycota</taxon>
        <taxon>Ustilaginomycotina</taxon>
        <taxon>Ustilaginomycetes</taxon>
        <taxon>Violaceomycetales</taxon>
        <taxon>Violaceomycetaceae</taxon>
        <taxon>Violaceomyces</taxon>
    </lineage>
</organism>
<dbReference type="EMBL" id="KZ819894">
    <property type="protein sequence ID" value="PWN50830.1"/>
    <property type="molecule type" value="Genomic_DNA"/>
</dbReference>
<evidence type="ECO:0000313" key="1">
    <source>
        <dbReference type="EMBL" id="PWN50830.1"/>
    </source>
</evidence>
<protein>
    <submittedName>
        <fullName evidence="1">Thioredoxin-domain-containing protein</fullName>
    </submittedName>
</protein>
<keyword evidence="2" id="KW-1185">Reference proteome</keyword>
<name>A0ACD0NYA7_9BASI</name>